<feature type="transmembrane region" description="Helical" evidence="1">
    <location>
        <begin position="31"/>
        <end position="49"/>
    </location>
</feature>
<dbReference type="Proteomes" id="UP000054558">
    <property type="component" value="Unassembled WGS sequence"/>
</dbReference>
<keyword evidence="1" id="KW-0812">Transmembrane</keyword>
<organism evidence="2 3">
    <name type="scientific">Klebsormidium nitens</name>
    <name type="common">Green alga</name>
    <name type="synonym">Ulothrix nitens</name>
    <dbReference type="NCBI Taxonomy" id="105231"/>
    <lineage>
        <taxon>Eukaryota</taxon>
        <taxon>Viridiplantae</taxon>
        <taxon>Streptophyta</taxon>
        <taxon>Klebsormidiophyceae</taxon>
        <taxon>Klebsormidiales</taxon>
        <taxon>Klebsormidiaceae</taxon>
        <taxon>Klebsormidium</taxon>
    </lineage>
</organism>
<keyword evidence="1" id="KW-1133">Transmembrane helix</keyword>
<feature type="transmembrane region" description="Helical" evidence="1">
    <location>
        <begin position="69"/>
        <end position="92"/>
    </location>
</feature>
<proteinExistence type="predicted"/>
<evidence type="ECO:0000256" key="1">
    <source>
        <dbReference type="SAM" id="Phobius"/>
    </source>
</evidence>
<gene>
    <name evidence="2" type="ORF">KFL_000580060</name>
</gene>
<accession>A0A1Y1HS21</accession>
<evidence type="ECO:0000313" key="3">
    <source>
        <dbReference type="Proteomes" id="UP000054558"/>
    </source>
</evidence>
<evidence type="ECO:0000313" key="2">
    <source>
        <dbReference type="EMBL" id="GAQ80612.1"/>
    </source>
</evidence>
<sequence length="114" mass="12416">MGVGVLVIAAFVVLAFAMWFIGERLEMGGQGCAAGLLLLVVVVIILAVAPKKSSRHTNSDEIKGHDETIVQRAFLMIAMVLGVLGSLLGLIVHHVQQPKYSRPLSMRQDILRQR</sequence>
<keyword evidence="1" id="KW-0472">Membrane</keyword>
<keyword evidence="3" id="KW-1185">Reference proteome</keyword>
<dbReference type="EMBL" id="DF237007">
    <property type="protein sequence ID" value="GAQ80612.1"/>
    <property type="molecule type" value="Genomic_DNA"/>
</dbReference>
<name>A0A1Y1HS21_KLENI</name>
<protein>
    <submittedName>
        <fullName evidence="2">Uncharacterized protein</fullName>
    </submittedName>
</protein>
<reference evidence="2 3" key="1">
    <citation type="journal article" date="2014" name="Nat. Commun.">
        <title>Klebsormidium flaccidum genome reveals primary factors for plant terrestrial adaptation.</title>
        <authorList>
            <person name="Hori K."/>
            <person name="Maruyama F."/>
            <person name="Fujisawa T."/>
            <person name="Togashi T."/>
            <person name="Yamamoto N."/>
            <person name="Seo M."/>
            <person name="Sato S."/>
            <person name="Yamada T."/>
            <person name="Mori H."/>
            <person name="Tajima N."/>
            <person name="Moriyama T."/>
            <person name="Ikeuchi M."/>
            <person name="Watanabe M."/>
            <person name="Wada H."/>
            <person name="Kobayashi K."/>
            <person name="Saito M."/>
            <person name="Masuda T."/>
            <person name="Sasaki-Sekimoto Y."/>
            <person name="Mashiguchi K."/>
            <person name="Awai K."/>
            <person name="Shimojima M."/>
            <person name="Masuda S."/>
            <person name="Iwai M."/>
            <person name="Nobusawa T."/>
            <person name="Narise T."/>
            <person name="Kondo S."/>
            <person name="Saito H."/>
            <person name="Sato R."/>
            <person name="Murakawa M."/>
            <person name="Ihara Y."/>
            <person name="Oshima-Yamada Y."/>
            <person name="Ohtaka K."/>
            <person name="Satoh M."/>
            <person name="Sonobe K."/>
            <person name="Ishii M."/>
            <person name="Ohtani R."/>
            <person name="Kanamori-Sato M."/>
            <person name="Honoki R."/>
            <person name="Miyazaki D."/>
            <person name="Mochizuki H."/>
            <person name="Umetsu J."/>
            <person name="Higashi K."/>
            <person name="Shibata D."/>
            <person name="Kamiya Y."/>
            <person name="Sato N."/>
            <person name="Nakamura Y."/>
            <person name="Tabata S."/>
            <person name="Ida S."/>
            <person name="Kurokawa K."/>
            <person name="Ohta H."/>
        </authorList>
    </citation>
    <scope>NUCLEOTIDE SEQUENCE [LARGE SCALE GENOMIC DNA]</scope>
    <source>
        <strain evidence="2 3">NIES-2285</strain>
    </source>
</reference>
<dbReference type="OMA" id="GAFALCY"/>
<dbReference type="AlphaFoldDB" id="A0A1Y1HS21"/>
<feature type="transmembrane region" description="Helical" evidence="1">
    <location>
        <begin position="6"/>
        <end position="22"/>
    </location>
</feature>